<evidence type="ECO:0000256" key="1">
    <source>
        <dbReference type="ARBA" id="ARBA00005791"/>
    </source>
</evidence>
<reference evidence="7 8" key="1">
    <citation type="submission" date="2023-08" db="EMBL/GenBank/DDBJ databases">
        <title>Alcaligenaceae gen. nov., a novel taxon isolated from the sludge of Yixing Pesticide Factory.</title>
        <authorList>
            <person name="Ruan L."/>
        </authorList>
    </citation>
    <scope>NUCLEOTIDE SEQUENCE [LARGE SCALE GENOMIC DNA]</scope>
    <source>
        <strain evidence="7 8">LG-2</strain>
    </source>
</reference>
<evidence type="ECO:0000313" key="8">
    <source>
        <dbReference type="Proteomes" id="UP001232156"/>
    </source>
</evidence>
<evidence type="ECO:0000259" key="6">
    <source>
        <dbReference type="PROSITE" id="PS51352"/>
    </source>
</evidence>
<dbReference type="Pfam" id="PF13462">
    <property type="entry name" value="Thioredoxin_4"/>
    <property type="match status" value="1"/>
</dbReference>
<evidence type="ECO:0000256" key="2">
    <source>
        <dbReference type="ARBA" id="ARBA00022729"/>
    </source>
</evidence>
<dbReference type="PANTHER" id="PTHR13887:SF14">
    <property type="entry name" value="DISULFIDE BOND FORMATION PROTEIN D"/>
    <property type="match status" value="1"/>
</dbReference>
<comment type="caution">
    <text evidence="7">The sequence shown here is derived from an EMBL/GenBank/DDBJ whole genome shotgun (WGS) entry which is preliminary data.</text>
</comment>
<proteinExistence type="inferred from homology"/>
<protein>
    <submittedName>
        <fullName evidence="7">Thioredoxin domain-containing protein</fullName>
    </submittedName>
</protein>
<dbReference type="InterPro" id="IPR036249">
    <property type="entry name" value="Thioredoxin-like_sf"/>
</dbReference>
<evidence type="ECO:0000256" key="4">
    <source>
        <dbReference type="ARBA" id="ARBA00023157"/>
    </source>
</evidence>
<keyword evidence="4" id="KW-1015">Disulfide bond</keyword>
<comment type="similarity">
    <text evidence="1">Belongs to the thioredoxin family. DsbA subfamily.</text>
</comment>
<accession>A0ABU1D979</accession>
<dbReference type="InterPro" id="IPR013766">
    <property type="entry name" value="Thioredoxin_domain"/>
</dbReference>
<keyword evidence="3" id="KW-0560">Oxidoreductase</keyword>
<dbReference type="EMBL" id="JAUZQE010000048">
    <property type="protein sequence ID" value="MDR4127021.1"/>
    <property type="molecule type" value="Genomic_DNA"/>
</dbReference>
<dbReference type="PANTHER" id="PTHR13887">
    <property type="entry name" value="GLUTATHIONE S-TRANSFERASE KAPPA"/>
    <property type="match status" value="1"/>
</dbReference>
<organism evidence="7 8">
    <name type="scientific">Yanghanlia caeni</name>
    <dbReference type="NCBI Taxonomy" id="3064283"/>
    <lineage>
        <taxon>Bacteria</taxon>
        <taxon>Pseudomonadati</taxon>
        <taxon>Pseudomonadota</taxon>
        <taxon>Betaproteobacteria</taxon>
        <taxon>Burkholderiales</taxon>
        <taxon>Alcaligenaceae</taxon>
        <taxon>Yanghanlia</taxon>
    </lineage>
</organism>
<dbReference type="PROSITE" id="PS51352">
    <property type="entry name" value="THIOREDOXIN_2"/>
    <property type="match status" value="1"/>
</dbReference>
<keyword evidence="8" id="KW-1185">Reference proteome</keyword>
<dbReference type="Proteomes" id="UP001232156">
    <property type="component" value="Unassembled WGS sequence"/>
</dbReference>
<evidence type="ECO:0000313" key="7">
    <source>
        <dbReference type="EMBL" id="MDR4127021.1"/>
    </source>
</evidence>
<name>A0ABU1D979_9BURK</name>
<keyword evidence="5" id="KW-0676">Redox-active center</keyword>
<gene>
    <name evidence="7" type="ORF">Q8947_13650</name>
</gene>
<dbReference type="SUPFAM" id="SSF52833">
    <property type="entry name" value="Thioredoxin-like"/>
    <property type="match status" value="1"/>
</dbReference>
<dbReference type="RefSeq" id="WP_180150724.1">
    <property type="nucleotide sequence ID" value="NZ_JAUZQE010000048.1"/>
</dbReference>
<dbReference type="InterPro" id="IPR012336">
    <property type="entry name" value="Thioredoxin-like_fold"/>
</dbReference>
<dbReference type="Gene3D" id="3.40.30.10">
    <property type="entry name" value="Glutaredoxin"/>
    <property type="match status" value="1"/>
</dbReference>
<evidence type="ECO:0000256" key="3">
    <source>
        <dbReference type="ARBA" id="ARBA00023002"/>
    </source>
</evidence>
<evidence type="ECO:0000256" key="5">
    <source>
        <dbReference type="ARBA" id="ARBA00023284"/>
    </source>
</evidence>
<keyword evidence="2" id="KW-0732">Signal</keyword>
<feature type="domain" description="Thioredoxin" evidence="6">
    <location>
        <begin position="9"/>
        <end position="212"/>
    </location>
</feature>
<sequence>MKKQTLLVLTSILAVMTFSVGAFLYEQSQLRKQVIAENTAKELTRMHSPVLGSANAKVTIVEFFDPSCETCRAFYSFVKKIVETHEGRVNLVIRYAPFHEGSEEAVRILEAARIQDKYWPLLDVVMDEQPQWASHHDPQPSLIWSYAEKIGVDVDKARKDANKDTVTWVIDQDKSDLRTLNVKQTPTFYVNGKPLPKFGYEDLKRLVDQEVKANYR</sequence>